<sequence length="38" mass="4542">MRQFYIFFQERFWEQLFITTALSLVKGDVSLVKSNVSI</sequence>
<comment type="caution">
    <text evidence="1">The sequence shown here is derived from an EMBL/GenBank/DDBJ whole genome shotgun (WGS) entry which is preliminary data.</text>
</comment>
<gene>
    <name evidence="1" type="ORF">CWATWH0005_5869</name>
</gene>
<name>T2IQT5_CROWT</name>
<organism evidence="1 2">
    <name type="scientific">Crocosphaera watsonii WH 0005</name>
    <dbReference type="NCBI Taxonomy" id="423472"/>
    <lineage>
        <taxon>Bacteria</taxon>
        <taxon>Bacillati</taxon>
        <taxon>Cyanobacteriota</taxon>
        <taxon>Cyanophyceae</taxon>
        <taxon>Oscillatoriophycideae</taxon>
        <taxon>Chroococcales</taxon>
        <taxon>Aphanothecaceae</taxon>
        <taxon>Crocosphaera</taxon>
    </lineage>
</organism>
<evidence type="ECO:0000313" key="2">
    <source>
        <dbReference type="Proteomes" id="UP000017981"/>
    </source>
</evidence>
<proteinExistence type="predicted"/>
<evidence type="ECO:0000313" key="1">
    <source>
        <dbReference type="EMBL" id="CCQ55152.1"/>
    </source>
</evidence>
<reference evidence="1 2" key="2">
    <citation type="submission" date="2013-09" db="EMBL/GenBank/DDBJ databases">
        <title>Whole genome comparison of six Crocosphaera watsonii strains with differing phenotypes.</title>
        <authorList>
            <person name="Bench S.R."/>
            <person name="Heller P."/>
            <person name="Frank I."/>
            <person name="Arciniega M."/>
            <person name="Shilova I.N."/>
            <person name="Zehr J.P."/>
        </authorList>
    </citation>
    <scope>NUCLEOTIDE SEQUENCE [LARGE SCALE GENOMIC DNA]</scope>
    <source>
        <strain evidence="1 2">WH 0005</strain>
    </source>
</reference>
<accession>T2IQT5</accession>
<reference evidence="1 2" key="1">
    <citation type="submission" date="2013-01" db="EMBL/GenBank/DDBJ databases">
        <authorList>
            <person name="Bench S."/>
        </authorList>
    </citation>
    <scope>NUCLEOTIDE SEQUENCE [LARGE SCALE GENOMIC DNA]</scope>
    <source>
        <strain evidence="1 2">WH 0005</strain>
    </source>
</reference>
<dbReference type="Proteomes" id="UP000017981">
    <property type="component" value="Unassembled WGS sequence"/>
</dbReference>
<dbReference type="EMBL" id="CAQL01000298">
    <property type="protein sequence ID" value="CCQ55152.1"/>
    <property type="molecule type" value="Genomic_DNA"/>
</dbReference>
<protein>
    <submittedName>
        <fullName evidence="1">Uncharacterized protein</fullName>
    </submittedName>
</protein>
<dbReference type="AlphaFoldDB" id="T2IQT5"/>